<dbReference type="GO" id="GO:0016887">
    <property type="term" value="F:ATP hydrolysis activity"/>
    <property type="evidence" value="ECO:0007669"/>
    <property type="project" value="InterPro"/>
</dbReference>
<dbReference type="Proteomes" id="UP000602905">
    <property type="component" value="Unassembled WGS sequence"/>
</dbReference>
<protein>
    <recommendedName>
        <fullName evidence="10">Origin recognition complex subunit 1</fullName>
    </recommendedName>
</protein>
<evidence type="ECO:0000313" key="13">
    <source>
        <dbReference type="EMBL" id="KAF8706094.1"/>
    </source>
</evidence>
<evidence type="ECO:0000256" key="2">
    <source>
        <dbReference type="ARBA" id="ARBA00008398"/>
    </source>
</evidence>
<keyword evidence="3 10" id="KW-0235">DNA replication</keyword>
<keyword evidence="8 10" id="KW-0238">DNA-binding</keyword>
<dbReference type="PANTHER" id="PTHR10763:SF23">
    <property type="entry name" value="ORIGIN RECOGNITION COMPLEX SUBUNIT 1"/>
    <property type="match status" value="1"/>
</dbReference>
<dbReference type="GO" id="GO:0005524">
    <property type="term" value="F:ATP binding"/>
    <property type="evidence" value="ECO:0007669"/>
    <property type="project" value="UniProtKB-KW"/>
</dbReference>
<keyword evidence="6 10" id="KW-0067">ATP-binding</keyword>
<accession>A0A8H7HQE4</accession>
<dbReference type="Pfam" id="PF22606">
    <property type="entry name" value="Cdc6-ORC-like_ATPase_lid"/>
    <property type="match status" value="1"/>
</dbReference>
<evidence type="ECO:0000256" key="11">
    <source>
        <dbReference type="SAM" id="MobiDB-lite"/>
    </source>
</evidence>
<keyword evidence="5 10" id="KW-0547">Nucleotide-binding</keyword>
<dbReference type="AlphaFoldDB" id="A0A8H7HQE4"/>
<evidence type="ECO:0000256" key="9">
    <source>
        <dbReference type="ARBA" id="ARBA00023242"/>
    </source>
</evidence>
<evidence type="ECO:0000259" key="12">
    <source>
        <dbReference type="SMART" id="SM00382"/>
    </source>
</evidence>
<keyword evidence="4" id="KW-0479">Metal-binding</keyword>
<evidence type="ECO:0000256" key="1">
    <source>
        <dbReference type="ARBA" id="ARBA00004123"/>
    </source>
</evidence>
<evidence type="ECO:0000313" key="14">
    <source>
        <dbReference type="Proteomes" id="UP000602905"/>
    </source>
</evidence>
<evidence type="ECO:0000256" key="7">
    <source>
        <dbReference type="ARBA" id="ARBA00022842"/>
    </source>
</evidence>
<sequence>MSRRESIIPGNVRYAWPDRPLGERIVDHGRQGFVQQYKIVYHTGFERIATASKKPRNSLEGVTIDNYAIGDTVVVATKAGEPCLAVIVSMWYISAPGRLDSADDDDFLDETRMHILVHKFLRPAVDLPKIRSQRPYRKKEVYYAVNRESSSIKLRVNPSAIVRRCTISADPSRFPSLSLTEAQWARTEPLMEEPLSQNNPPVTPSRRNRPSRTATQQADAAYDFLCLSAHDAQLGIYYDFAWDLFRKQALKLSDPSIEFQDFNGEGWNLRVDKPLPVHSRSRTIATPKAKSSEKTPRASKKRQSAPKASGRSASRGPTTPTRSTSRQRQIPATVYKDDEESDSDTSSSAGGSDIYEPVLDEPEEPDLEAEGVLEPDELGEGGDPVTDEEDEGIPQTPRKARLGSASPTKRGRGRPKKDTGEPKTPSRPRVKGIAAPTPHSKAALRKRRSAIDLSRLRGISNADGDPSLGVAASSLPDTVGSDPHVRAMYALHVGARPGALPCRDNELIRVLGDVADLVTSGVGGCIYISGLPGTGKTATVHAVIRELKGMAMRNEISPFSYVEINGLRIPEPSAAYALLWEAISGHDAAQHGHLSISSKEALRRLTRHFNSRTSAGSHTCVVLMDELDQMVTTKQDVVYNFFNWPNLPDSNLVVVAVANTHDLPERTMSAKVRSRLGMERINFEAYTVQQLVEIVNARLEVAKAGQPDHPPVMKPDAVNFAARKVASIFGDARRVLDVCRCVPFPLESLPSVPEYVSRRAVEVCHTSQGSRTVTIQDVVEVIKSMDKSSTADYIRDCSFHERLLLASMISRMRRAGVDSVKWDDVSRKSHLITLVLTHEPHQVITYHMSQSVMLGKHKPTRTELRMILDSLVLSRAVIAEDSAQVAEGDRLVALKLERDAVERILCADDLGGERWKSILGL</sequence>
<feature type="compositionally biased region" description="Acidic residues" evidence="11">
    <location>
        <begin position="358"/>
        <end position="392"/>
    </location>
</feature>
<name>A0A8H7HQE4_9AGAM</name>
<evidence type="ECO:0000256" key="10">
    <source>
        <dbReference type="RuleBase" id="RU365058"/>
    </source>
</evidence>
<gene>
    <name evidence="13" type="ORF">RHS03_04975</name>
</gene>
<dbReference type="GO" id="GO:0005664">
    <property type="term" value="C:nuclear origin of replication recognition complex"/>
    <property type="evidence" value="ECO:0007669"/>
    <property type="project" value="TreeGrafter"/>
</dbReference>
<reference evidence="13" key="1">
    <citation type="submission" date="2020-09" db="EMBL/GenBank/DDBJ databases">
        <title>Comparative genome analyses of four rice-infecting Rhizoctonia solani isolates reveal extensive enrichment of homogalacturonan modification genes.</title>
        <authorList>
            <person name="Lee D.-Y."/>
            <person name="Jeon J."/>
            <person name="Kim K.-T."/>
            <person name="Cheong K."/>
            <person name="Song H."/>
            <person name="Choi G."/>
            <person name="Ko J."/>
            <person name="Opiyo S.O."/>
            <person name="Zuo S."/>
            <person name="Madhav S."/>
            <person name="Lee Y.-H."/>
            <person name="Wang G.-L."/>
        </authorList>
    </citation>
    <scope>NUCLEOTIDE SEQUENCE</scope>
    <source>
        <strain evidence="13">AG1-IA WGL</strain>
    </source>
</reference>
<dbReference type="Pfam" id="PF00004">
    <property type="entry name" value="AAA"/>
    <property type="match status" value="1"/>
</dbReference>
<keyword evidence="7" id="KW-0460">Magnesium</keyword>
<organism evidence="13 14">
    <name type="scientific">Rhizoctonia solani</name>
    <dbReference type="NCBI Taxonomy" id="456999"/>
    <lineage>
        <taxon>Eukaryota</taxon>
        <taxon>Fungi</taxon>
        <taxon>Dikarya</taxon>
        <taxon>Basidiomycota</taxon>
        <taxon>Agaricomycotina</taxon>
        <taxon>Agaricomycetes</taxon>
        <taxon>Cantharellales</taxon>
        <taxon>Ceratobasidiaceae</taxon>
        <taxon>Rhizoctonia</taxon>
    </lineage>
</organism>
<comment type="similarity">
    <text evidence="2 10">Belongs to the ORC1 family.</text>
</comment>
<comment type="subunit">
    <text evidence="10">ORC is composed of six subunits.</text>
</comment>
<comment type="caution">
    <text evidence="13">The sequence shown here is derived from an EMBL/GenBank/DDBJ whole genome shotgun (WGS) entry which is preliminary data.</text>
</comment>
<keyword evidence="13" id="KW-0378">Hydrolase</keyword>
<dbReference type="GO" id="GO:0033314">
    <property type="term" value="P:mitotic DNA replication checkpoint signaling"/>
    <property type="evidence" value="ECO:0007669"/>
    <property type="project" value="TreeGrafter"/>
</dbReference>
<dbReference type="SUPFAM" id="SSF52540">
    <property type="entry name" value="P-loop containing nucleoside triphosphate hydrolases"/>
    <property type="match status" value="1"/>
</dbReference>
<dbReference type="GO" id="GO:0003688">
    <property type="term" value="F:DNA replication origin binding"/>
    <property type="evidence" value="ECO:0007669"/>
    <property type="project" value="TreeGrafter"/>
</dbReference>
<dbReference type="InterPro" id="IPR054425">
    <property type="entry name" value="Cdc6_ORC1-like_ATPase_lid"/>
</dbReference>
<dbReference type="GO" id="GO:0006270">
    <property type="term" value="P:DNA replication initiation"/>
    <property type="evidence" value="ECO:0007669"/>
    <property type="project" value="TreeGrafter"/>
</dbReference>
<evidence type="ECO:0000256" key="4">
    <source>
        <dbReference type="ARBA" id="ARBA00022723"/>
    </source>
</evidence>
<comment type="function">
    <text evidence="10">Component of the origin recognition complex (ORC) that binds origins of replication. DNA-binding is ATP-dependent, however specific DNA sequences that define origins of replication have not been identified so far. ORC is required to assemble the pre-replication complex necessary to initiate DNA replication.</text>
</comment>
<evidence type="ECO:0000256" key="6">
    <source>
        <dbReference type="ARBA" id="ARBA00022840"/>
    </source>
</evidence>
<dbReference type="EMBL" id="JACYCD010000052">
    <property type="protein sequence ID" value="KAF8706094.1"/>
    <property type="molecule type" value="Genomic_DNA"/>
</dbReference>
<dbReference type="Gene3D" id="1.10.8.60">
    <property type="match status" value="1"/>
</dbReference>
<dbReference type="CDD" id="cd00009">
    <property type="entry name" value="AAA"/>
    <property type="match status" value="1"/>
</dbReference>
<feature type="non-terminal residue" evidence="13">
    <location>
        <position position="1"/>
    </location>
</feature>
<feature type="compositionally biased region" description="Low complexity" evidence="11">
    <location>
        <begin position="344"/>
        <end position="357"/>
    </location>
</feature>
<dbReference type="OrthoDB" id="1926878at2759"/>
<dbReference type="InterPro" id="IPR003593">
    <property type="entry name" value="AAA+_ATPase"/>
</dbReference>
<dbReference type="SMART" id="SM00382">
    <property type="entry name" value="AAA"/>
    <property type="match status" value="1"/>
</dbReference>
<feature type="region of interest" description="Disordered" evidence="11">
    <location>
        <begin position="268"/>
        <end position="448"/>
    </location>
</feature>
<dbReference type="PANTHER" id="PTHR10763">
    <property type="entry name" value="CELL DIVISION CONTROL PROTEIN 6-RELATED"/>
    <property type="match status" value="1"/>
</dbReference>
<feature type="region of interest" description="Disordered" evidence="11">
    <location>
        <begin position="188"/>
        <end position="215"/>
    </location>
</feature>
<evidence type="ECO:0000256" key="8">
    <source>
        <dbReference type="ARBA" id="ARBA00023125"/>
    </source>
</evidence>
<dbReference type="GO" id="GO:0046872">
    <property type="term" value="F:metal ion binding"/>
    <property type="evidence" value="ECO:0007669"/>
    <property type="project" value="UniProtKB-KW"/>
</dbReference>
<feature type="domain" description="AAA+ ATPase" evidence="12">
    <location>
        <begin position="522"/>
        <end position="682"/>
    </location>
</feature>
<comment type="subcellular location">
    <subcellularLocation>
        <location evidence="1 10">Nucleus</location>
    </subcellularLocation>
</comment>
<dbReference type="InterPro" id="IPR050311">
    <property type="entry name" value="ORC1/CDC6"/>
</dbReference>
<proteinExistence type="inferred from homology"/>
<keyword evidence="9 10" id="KW-0539">Nucleus</keyword>
<dbReference type="Gene3D" id="3.40.50.300">
    <property type="entry name" value="P-loop containing nucleotide triphosphate hydrolases"/>
    <property type="match status" value="1"/>
</dbReference>
<evidence type="ECO:0000256" key="5">
    <source>
        <dbReference type="ARBA" id="ARBA00022741"/>
    </source>
</evidence>
<feature type="compositionally biased region" description="Low complexity" evidence="11">
    <location>
        <begin position="311"/>
        <end position="326"/>
    </location>
</feature>
<dbReference type="FunFam" id="3.40.50.300:FF:000199">
    <property type="entry name" value="Origin recognition complex subunit 1"/>
    <property type="match status" value="1"/>
</dbReference>
<dbReference type="InterPro" id="IPR027417">
    <property type="entry name" value="P-loop_NTPase"/>
</dbReference>
<dbReference type="InterPro" id="IPR003959">
    <property type="entry name" value="ATPase_AAA_core"/>
</dbReference>
<evidence type="ECO:0000256" key="3">
    <source>
        <dbReference type="ARBA" id="ARBA00022705"/>
    </source>
</evidence>